<evidence type="ECO:0000256" key="1">
    <source>
        <dbReference type="ARBA" id="ARBA00023125"/>
    </source>
</evidence>
<dbReference type="OrthoDB" id="2328477at2"/>
<dbReference type="InterPro" id="IPR004107">
    <property type="entry name" value="Integrase_SAM-like_N"/>
</dbReference>
<accession>A0A0R1U1S5</accession>
<dbReference type="AlphaFoldDB" id="A0A0R1U1S5"/>
<dbReference type="GO" id="GO:0015074">
    <property type="term" value="P:DNA integration"/>
    <property type="evidence" value="ECO:0007669"/>
    <property type="project" value="InterPro"/>
</dbReference>
<dbReference type="PATRIC" id="fig|1423740.3.peg.587"/>
<dbReference type="InterPro" id="IPR010998">
    <property type="entry name" value="Integrase_recombinase_N"/>
</dbReference>
<proteinExistence type="predicted"/>
<dbReference type="Pfam" id="PF02899">
    <property type="entry name" value="Phage_int_SAM_1"/>
    <property type="match status" value="1"/>
</dbReference>
<organism evidence="4 5">
    <name type="scientific">Ligilactobacillus equi DSM 15833 = JCM 10991</name>
    <dbReference type="NCBI Taxonomy" id="1423740"/>
    <lineage>
        <taxon>Bacteria</taxon>
        <taxon>Bacillati</taxon>
        <taxon>Bacillota</taxon>
        <taxon>Bacilli</taxon>
        <taxon>Lactobacillales</taxon>
        <taxon>Lactobacillaceae</taxon>
        <taxon>Ligilactobacillus</taxon>
    </lineage>
</organism>
<name>A0A0R1U1S5_9LACO</name>
<evidence type="ECO:0000313" key="5">
    <source>
        <dbReference type="Proteomes" id="UP000051048"/>
    </source>
</evidence>
<dbReference type="GO" id="GO:0003677">
    <property type="term" value="F:DNA binding"/>
    <property type="evidence" value="ECO:0007669"/>
    <property type="project" value="UniProtKB-UniRule"/>
</dbReference>
<dbReference type="RefSeq" id="WP_023858848.1">
    <property type="nucleotide sequence ID" value="NZ_AZFH01000001.1"/>
</dbReference>
<evidence type="ECO:0000256" key="2">
    <source>
        <dbReference type="PROSITE-ProRule" id="PRU01248"/>
    </source>
</evidence>
<dbReference type="Gene3D" id="1.10.150.130">
    <property type="match status" value="1"/>
</dbReference>
<evidence type="ECO:0000259" key="3">
    <source>
        <dbReference type="PROSITE" id="PS51900"/>
    </source>
</evidence>
<reference evidence="4 5" key="1">
    <citation type="journal article" date="2015" name="Genome Announc.">
        <title>Expanding the biotechnology potential of lactobacilli through comparative genomics of 213 strains and associated genera.</title>
        <authorList>
            <person name="Sun Z."/>
            <person name="Harris H.M."/>
            <person name="McCann A."/>
            <person name="Guo C."/>
            <person name="Argimon S."/>
            <person name="Zhang W."/>
            <person name="Yang X."/>
            <person name="Jeffery I.B."/>
            <person name="Cooney J.C."/>
            <person name="Kagawa T.F."/>
            <person name="Liu W."/>
            <person name="Song Y."/>
            <person name="Salvetti E."/>
            <person name="Wrobel A."/>
            <person name="Rasinkangas P."/>
            <person name="Parkhill J."/>
            <person name="Rea M.C."/>
            <person name="O'Sullivan O."/>
            <person name="Ritari J."/>
            <person name="Douillard F.P."/>
            <person name="Paul Ross R."/>
            <person name="Yang R."/>
            <person name="Briner A.E."/>
            <person name="Felis G.E."/>
            <person name="de Vos W.M."/>
            <person name="Barrangou R."/>
            <person name="Klaenhammer T.R."/>
            <person name="Caufield P.W."/>
            <person name="Cui Y."/>
            <person name="Zhang H."/>
            <person name="O'Toole P.W."/>
        </authorList>
    </citation>
    <scope>NUCLEOTIDE SEQUENCE [LARGE SCALE GENOMIC DNA]</scope>
    <source>
        <strain evidence="4 5">DSM 15833</strain>
    </source>
</reference>
<sequence>MDYPYQEQFERYLKDVKKLKDSTIADFYNDLTDFFNYESHFNRTYQEIGLVKVLSENDVRDYLEMLSIKREYKNTTYNKVLSHLNIYFIFLFTIKASADLPTINIHGKKRSTELAVPLNWTDDLETYLADERLTDYTRLIMLLTARFYSVKEMMAEGFYRVLEHEDFTPSQATFYQDFRQRQATMRLRQACDDLFLKQHIRPDAPRLTIYALHKYLNKDTATLGFKPAPREMLQAAVMNFIIQNQSLSDTQLMNIMHLPPQSLAYYRNLILKKMR</sequence>
<dbReference type="EMBL" id="AZFH01000001">
    <property type="protein sequence ID" value="KRL85171.1"/>
    <property type="molecule type" value="Genomic_DNA"/>
</dbReference>
<dbReference type="PROSITE" id="PS51900">
    <property type="entry name" value="CB"/>
    <property type="match status" value="1"/>
</dbReference>
<dbReference type="Proteomes" id="UP000051048">
    <property type="component" value="Unassembled WGS sequence"/>
</dbReference>
<protein>
    <submittedName>
        <fullName evidence="4">Integrase recombinase xerD</fullName>
    </submittedName>
</protein>
<evidence type="ECO:0000313" key="4">
    <source>
        <dbReference type="EMBL" id="KRL85171.1"/>
    </source>
</evidence>
<comment type="caution">
    <text evidence="4">The sequence shown here is derived from an EMBL/GenBank/DDBJ whole genome shotgun (WGS) entry which is preliminary data.</text>
</comment>
<dbReference type="STRING" id="1423740.FC36_GL000541"/>
<dbReference type="SUPFAM" id="SSF47823">
    <property type="entry name" value="lambda integrase-like, N-terminal domain"/>
    <property type="match status" value="1"/>
</dbReference>
<dbReference type="InterPro" id="IPR044068">
    <property type="entry name" value="CB"/>
</dbReference>
<keyword evidence="1 2" id="KW-0238">DNA-binding</keyword>
<gene>
    <name evidence="4" type="ORF">FC36_GL000541</name>
</gene>
<feature type="domain" description="Core-binding (CB)" evidence="3">
    <location>
        <begin position="1"/>
        <end position="92"/>
    </location>
</feature>